<feature type="compositionally biased region" description="Basic and acidic residues" evidence="5">
    <location>
        <begin position="58"/>
        <end position="69"/>
    </location>
</feature>
<feature type="transmembrane region" description="Helical" evidence="6">
    <location>
        <begin position="231"/>
        <end position="249"/>
    </location>
</feature>
<evidence type="ECO:0000313" key="7">
    <source>
        <dbReference type="EMBL" id="KAK6331549.1"/>
    </source>
</evidence>
<protein>
    <recommendedName>
        <fullName evidence="9">Malic acid transport protein</fullName>
    </recommendedName>
</protein>
<dbReference type="EMBL" id="JAVHNR010000010">
    <property type="protein sequence ID" value="KAK6331549.1"/>
    <property type="molecule type" value="Genomic_DNA"/>
</dbReference>
<feature type="transmembrane region" description="Helical" evidence="6">
    <location>
        <begin position="255"/>
        <end position="279"/>
    </location>
</feature>
<dbReference type="Proteomes" id="UP001313282">
    <property type="component" value="Unassembled WGS sequence"/>
</dbReference>
<dbReference type="InterPro" id="IPR030185">
    <property type="entry name" value="Mae1"/>
</dbReference>
<comment type="subcellular location">
    <subcellularLocation>
        <location evidence="1">Membrane</location>
        <topology evidence="1">Multi-pass membrane protein</topology>
    </subcellularLocation>
</comment>
<reference evidence="7 8" key="1">
    <citation type="submission" date="2019-10" db="EMBL/GenBank/DDBJ databases">
        <authorList>
            <person name="Palmer J.M."/>
        </authorList>
    </citation>
    <scope>NUCLEOTIDE SEQUENCE [LARGE SCALE GENOMIC DNA]</scope>
    <source>
        <strain evidence="7 8">TWF718</strain>
    </source>
</reference>
<feature type="transmembrane region" description="Helical" evidence="6">
    <location>
        <begin position="119"/>
        <end position="142"/>
    </location>
</feature>
<sequence>MVAANFATERQQVTWSPDETPRNSKFYTDIELNGDEKNTGDSRNQSPIVPASTSHTENTSHHDHNKHYDDGQPFPWRRHKLTVRQRLQHFTWAWYTLSMSTGGISLLIFALPFQFPGLIAIGWIFYISNLIIFTCISAAMLLRFVFHKGTFSSSLRHEREGFFFPTFWLSVATLITSTQRYVIKPHDSNLLWGIQTVFWGYAICTFILAVGQYCFVFSAHNFGLGTMMPTWILPIFPIMLTGTIASVIAETQPEIGRIPILVAGLTCQGLGLSVAFMMYSHMVGRLMSVGLPNREHRPGLFMCVGPPAFTVLALIGMAHSLPDNVVLEVDDNFLDVRDVRTTALIVGGFLWALSLWWFFIAAISVLISPPKFFHLGWWAMVFPNTGFCLATISAAKQFDNQGLKILGTVMAAIVFIIYFVVLQSQIKAVWRQDILYPGRDEDFNDH</sequence>
<dbReference type="Pfam" id="PF03595">
    <property type="entry name" value="SLAC1"/>
    <property type="match status" value="1"/>
</dbReference>
<feature type="region of interest" description="Disordered" evidence="5">
    <location>
        <begin position="1"/>
        <end position="69"/>
    </location>
</feature>
<keyword evidence="4 6" id="KW-0472">Membrane</keyword>
<proteinExistence type="predicted"/>
<feature type="transmembrane region" description="Helical" evidence="6">
    <location>
        <begin position="92"/>
        <end position="113"/>
    </location>
</feature>
<feature type="transmembrane region" description="Helical" evidence="6">
    <location>
        <begin position="375"/>
        <end position="395"/>
    </location>
</feature>
<evidence type="ECO:0000256" key="6">
    <source>
        <dbReference type="SAM" id="Phobius"/>
    </source>
</evidence>
<gene>
    <name evidence="7" type="ORF">TWF718_002098</name>
</gene>
<keyword evidence="2 6" id="KW-0812">Transmembrane</keyword>
<comment type="caution">
    <text evidence="7">The sequence shown here is derived from an EMBL/GenBank/DDBJ whole genome shotgun (WGS) entry which is preliminary data.</text>
</comment>
<evidence type="ECO:0008006" key="9">
    <source>
        <dbReference type="Google" id="ProtNLM"/>
    </source>
</evidence>
<dbReference type="CDD" id="cd09317">
    <property type="entry name" value="TDT_Mae1_like"/>
    <property type="match status" value="1"/>
</dbReference>
<dbReference type="PANTHER" id="PTHR31162:SF0">
    <property type="entry name" value="MALIC ACID TRANSPORT PROTEIN"/>
    <property type="match status" value="1"/>
</dbReference>
<feature type="transmembrane region" description="Helical" evidence="6">
    <location>
        <begin position="300"/>
        <end position="321"/>
    </location>
</feature>
<accession>A0AAN8MQ49</accession>
<keyword evidence="3 6" id="KW-1133">Transmembrane helix</keyword>
<evidence type="ECO:0000256" key="3">
    <source>
        <dbReference type="ARBA" id="ARBA00022989"/>
    </source>
</evidence>
<dbReference type="AlphaFoldDB" id="A0AAN8MQ49"/>
<dbReference type="InterPro" id="IPR038665">
    <property type="entry name" value="Voltage-dep_anion_channel_sf"/>
</dbReference>
<evidence type="ECO:0000313" key="8">
    <source>
        <dbReference type="Proteomes" id="UP001313282"/>
    </source>
</evidence>
<dbReference type="GO" id="GO:0016020">
    <property type="term" value="C:membrane"/>
    <property type="evidence" value="ECO:0007669"/>
    <property type="project" value="UniProtKB-SubCell"/>
</dbReference>
<dbReference type="InterPro" id="IPR004695">
    <property type="entry name" value="SLAC1/Mae1/Ssu1/TehA"/>
</dbReference>
<dbReference type="PANTHER" id="PTHR31162">
    <property type="entry name" value="MALIC ACID TRANSPORT PROTEIN-RELATED"/>
    <property type="match status" value="1"/>
</dbReference>
<feature type="transmembrane region" description="Helical" evidence="6">
    <location>
        <begin position="198"/>
        <end position="219"/>
    </location>
</feature>
<name>A0AAN8MQ49_9PEZI</name>
<feature type="compositionally biased region" description="Polar residues" evidence="5">
    <location>
        <begin position="8"/>
        <end position="17"/>
    </location>
</feature>
<evidence type="ECO:0000256" key="2">
    <source>
        <dbReference type="ARBA" id="ARBA00022692"/>
    </source>
</evidence>
<dbReference type="Gene3D" id="1.50.10.150">
    <property type="entry name" value="Voltage-dependent anion channel"/>
    <property type="match status" value="1"/>
</dbReference>
<feature type="transmembrane region" description="Helical" evidence="6">
    <location>
        <begin position="401"/>
        <end position="422"/>
    </location>
</feature>
<feature type="transmembrane region" description="Helical" evidence="6">
    <location>
        <begin position="162"/>
        <end position="183"/>
    </location>
</feature>
<feature type="compositionally biased region" description="Polar residues" evidence="5">
    <location>
        <begin position="41"/>
        <end position="57"/>
    </location>
</feature>
<evidence type="ECO:0000256" key="4">
    <source>
        <dbReference type="ARBA" id="ARBA00023136"/>
    </source>
</evidence>
<evidence type="ECO:0000256" key="1">
    <source>
        <dbReference type="ARBA" id="ARBA00004141"/>
    </source>
</evidence>
<organism evidence="7 8">
    <name type="scientific">Orbilia javanica</name>
    <dbReference type="NCBI Taxonomy" id="47235"/>
    <lineage>
        <taxon>Eukaryota</taxon>
        <taxon>Fungi</taxon>
        <taxon>Dikarya</taxon>
        <taxon>Ascomycota</taxon>
        <taxon>Pezizomycotina</taxon>
        <taxon>Orbiliomycetes</taxon>
        <taxon>Orbiliales</taxon>
        <taxon>Orbiliaceae</taxon>
        <taxon>Orbilia</taxon>
    </lineage>
</organism>
<dbReference type="GO" id="GO:0015140">
    <property type="term" value="F:malate transmembrane transporter activity"/>
    <property type="evidence" value="ECO:0007669"/>
    <property type="project" value="InterPro"/>
</dbReference>
<keyword evidence="8" id="KW-1185">Reference proteome</keyword>
<feature type="transmembrane region" description="Helical" evidence="6">
    <location>
        <begin position="341"/>
        <end position="363"/>
    </location>
</feature>
<evidence type="ECO:0000256" key="5">
    <source>
        <dbReference type="SAM" id="MobiDB-lite"/>
    </source>
</evidence>